<dbReference type="Pfam" id="PF03466">
    <property type="entry name" value="LysR_substrate"/>
    <property type="match status" value="1"/>
</dbReference>
<protein>
    <submittedName>
        <fullName evidence="6">LysR family transcriptional regulator</fullName>
    </submittedName>
</protein>
<sequence>MNIKQMKGFLELSKTLNFSKTAKQMYMSQPAFSRMIESMEKEIGVKLIQRDKVNPKLTPAGQNVLRHCERILNEYNELMQDAKRFSAERKKLTVGILEDGIRAGNTGRMIRQFAEENPDVEIDFRNTSESAAFDQIQEGELDCGILVHFPEVYREQLNGTVISWDHDCVFMNRNNPLASKEKVSVKDLRSERFIVVDASQSRFGFNRTMGLCLQYGFAPHIAKSVSSVTTALLEVDMNYGVMILHNSMQDIAGPETVAIPLEGEPEVPVQMIHRKDSGNPALERFREFIRARVPQGDPEA</sequence>
<dbReference type="SUPFAM" id="SSF53850">
    <property type="entry name" value="Periplasmic binding protein-like II"/>
    <property type="match status" value="1"/>
</dbReference>
<dbReference type="InterPro" id="IPR005119">
    <property type="entry name" value="LysR_subst-bd"/>
</dbReference>
<dbReference type="EMBL" id="VUNA01000028">
    <property type="protein sequence ID" value="MST71465.1"/>
    <property type="molecule type" value="Genomic_DNA"/>
</dbReference>
<dbReference type="GO" id="GO:0032993">
    <property type="term" value="C:protein-DNA complex"/>
    <property type="evidence" value="ECO:0007669"/>
    <property type="project" value="TreeGrafter"/>
</dbReference>
<organism evidence="6 7">
    <name type="scientific">Mogibacterium kristiansenii</name>
    <dbReference type="NCBI Taxonomy" id="2606708"/>
    <lineage>
        <taxon>Bacteria</taxon>
        <taxon>Bacillati</taxon>
        <taxon>Bacillota</taxon>
        <taxon>Clostridia</taxon>
        <taxon>Peptostreptococcales</taxon>
        <taxon>Anaerovoracaceae</taxon>
        <taxon>Mogibacterium</taxon>
    </lineage>
</organism>
<dbReference type="SUPFAM" id="SSF46785">
    <property type="entry name" value="Winged helix' DNA-binding domain"/>
    <property type="match status" value="1"/>
</dbReference>
<comment type="caution">
    <text evidence="6">The sequence shown here is derived from an EMBL/GenBank/DDBJ whole genome shotgun (WGS) entry which is preliminary data.</text>
</comment>
<keyword evidence="3" id="KW-0238">DNA-binding</keyword>
<evidence type="ECO:0000256" key="2">
    <source>
        <dbReference type="ARBA" id="ARBA00023015"/>
    </source>
</evidence>
<evidence type="ECO:0000256" key="3">
    <source>
        <dbReference type="ARBA" id="ARBA00023125"/>
    </source>
</evidence>
<comment type="similarity">
    <text evidence="1">Belongs to the LysR transcriptional regulatory family.</text>
</comment>
<evidence type="ECO:0000256" key="1">
    <source>
        <dbReference type="ARBA" id="ARBA00009437"/>
    </source>
</evidence>
<dbReference type="Proteomes" id="UP000469424">
    <property type="component" value="Unassembled WGS sequence"/>
</dbReference>
<dbReference type="AlphaFoldDB" id="A0A6N7XN22"/>
<proteinExistence type="inferred from homology"/>
<dbReference type="PRINTS" id="PR00039">
    <property type="entry name" value="HTHLYSR"/>
</dbReference>
<dbReference type="Pfam" id="PF00126">
    <property type="entry name" value="HTH_1"/>
    <property type="match status" value="1"/>
</dbReference>
<dbReference type="PANTHER" id="PTHR30346:SF0">
    <property type="entry name" value="HCA OPERON TRANSCRIPTIONAL ACTIVATOR HCAR"/>
    <property type="match status" value="1"/>
</dbReference>
<dbReference type="Gene3D" id="1.10.10.10">
    <property type="entry name" value="Winged helix-like DNA-binding domain superfamily/Winged helix DNA-binding domain"/>
    <property type="match status" value="1"/>
</dbReference>
<keyword evidence="2" id="KW-0805">Transcription regulation</keyword>
<dbReference type="FunFam" id="1.10.10.10:FF:000001">
    <property type="entry name" value="LysR family transcriptional regulator"/>
    <property type="match status" value="1"/>
</dbReference>
<keyword evidence="4" id="KW-0804">Transcription</keyword>
<feature type="domain" description="HTH lysR-type" evidence="5">
    <location>
        <begin position="1"/>
        <end position="58"/>
    </location>
</feature>
<evidence type="ECO:0000313" key="6">
    <source>
        <dbReference type="EMBL" id="MST71465.1"/>
    </source>
</evidence>
<evidence type="ECO:0000259" key="5">
    <source>
        <dbReference type="PROSITE" id="PS50931"/>
    </source>
</evidence>
<name>A0A6N7XN22_9FIRM</name>
<keyword evidence="7" id="KW-1185">Reference proteome</keyword>
<evidence type="ECO:0000256" key="4">
    <source>
        <dbReference type="ARBA" id="ARBA00023163"/>
    </source>
</evidence>
<dbReference type="CDD" id="cd08414">
    <property type="entry name" value="PBP2_LTTR_aromatics_like"/>
    <property type="match status" value="1"/>
</dbReference>
<reference evidence="6 7" key="1">
    <citation type="submission" date="2019-08" db="EMBL/GenBank/DDBJ databases">
        <title>In-depth cultivation of the pig gut microbiome towards novel bacterial diversity and tailored functional studies.</title>
        <authorList>
            <person name="Wylensek D."/>
            <person name="Hitch T.C.A."/>
            <person name="Clavel T."/>
        </authorList>
    </citation>
    <scope>NUCLEOTIDE SEQUENCE [LARGE SCALE GENOMIC DNA]</scope>
    <source>
        <strain evidence="6 7">WCA-MUC-591-APC-4B</strain>
    </source>
</reference>
<dbReference type="RefSeq" id="WP_154555028.1">
    <property type="nucleotide sequence ID" value="NZ_VUNA01000028.1"/>
</dbReference>
<dbReference type="GO" id="GO:0003700">
    <property type="term" value="F:DNA-binding transcription factor activity"/>
    <property type="evidence" value="ECO:0007669"/>
    <property type="project" value="InterPro"/>
</dbReference>
<gene>
    <name evidence="6" type="ORF">FYJ65_09130</name>
</gene>
<dbReference type="Gene3D" id="3.40.190.10">
    <property type="entry name" value="Periplasmic binding protein-like II"/>
    <property type="match status" value="2"/>
</dbReference>
<dbReference type="PANTHER" id="PTHR30346">
    <property type="entry name" value="TRANSCRIPTIONAL DUAL REGULATOR HCAR-RELATED"/>
    <property type="match status" value="1"/>
</dbReference>
<accession>A0A6N7XN22</accession>
<dbReference type="InterPro" id="IPR000847">
    <property type="entry name" value="LysR_HTH_N"/>
</dbReference>
<dbReference type="PROSITE" id="PS50931">
    <property type="entry name" value="HTH_LYSR"/>
    <property type="match status" value="1"/>
</dbReference>
<dbReference type="InterPro" id="IPR036388">
    <property type="entry name" value="WH-like_DNA-bd_sf"/>
</dbReference>
<dbReference type="GO" id="GO:0003677">
    <property type="term" value="F:DNA binding"/>
    <property type="evidence" value="ECO:0007669"/>
    <property type="project" value="UniProtKB-KW"/>
</dbReference>
<evidence type="ECO:0000313" key="7">
    <source>
        <dbReference type="Proteomes" id="UP000469424"/>
    </source>
</evidence>
<dbReference type="InterPro" id="IPR036390">
    <property type="entry name" value="WH_DNA-bd_sf"/>
</dbReference>